<keyword evidence="3" id="KW-1185">Reference proteome</keyword>
<sequence length="218" mass="23714">MNVMTNMIRCTACGYQIPAAVFASSREGACPLCRRPVQAVLLPAMSQAPKAASPPMLPEEPPAPGEATCFYSPNRRATHTCSHCGVYVSDAWSAQWGTDYVCLKCLDDLRGHRKDARFEVRRVLWDNIALGTALLPFLICVPLLLLGPAAVIFIAFPVMASVITAPLALAFSIYAWKKPRSMVPRGAARTVWALVLSLLQCGAWGAFIFAALSQTFLR</sequence>
<name>A0A366HJR7_9BACT</name>
<evidence type="ECO:0000313" key="2">
    <source>
        <dbReference type="EMBL" id="RBP42605.1"/>
    </source>
</evidence>
<keyword evidence="1" id="KW-0812">Transmembrane</keyword>
<dbReference type="EMBL" id="QNRR01000006">
    <property type="protein sequence ID" value="RBP42605.1"/>
    <property type="molecule type" value="Genomic_DNA"/>
</dbReference>
<accession>A0A366HJR7</accession>
<feature type="transmembrane region" description="Helical" evidence="1">
    <location>
        <begin position="151"/>
        <end position="176"/>
    </location>
</feature>
<proteinExistence type="predicted"/>
<dbReference type="AlphaFoldDB" id="A0A366HJR7"/>
<gene>
    <name evidence="2" type="ORF">DES53_106314</name>
</gene>
<keyword evidence="1" id="KW-1133">Transmembrane helix</keyword>
<feature type="transmembrane region" description="Helical" evidence="1">
    <location>
        <begin position="123"/>
        <end position="145"/>
    </location>
</feature>
<reference evidence="2 3" key="1">
    <citation type="submission" date="2018-06" db="EMBL/GenBank/DDBJ databases">
        <title>Genomic Encyclopedia of Type Strains, Phase IV (KMG-IV): sequencing the most valuable type-strain genomes for metagenomic binning, comparative biology and taxonomic classification.</title>
        <authorList>
            <person name="Goeker M."/>
        </authorList>
    </citation>
    <scope>NUCLEOTIDE SEQUENCE [LARGE SCALE GENOMIC DNA]</scope>
    <source>
        <strain evidence="2 3">DSM 25532</strain>
    </source>
</reference>
<dbReference type="Proteomes" id="UP000253426">
    <property type="component" value="Unassembled WGS sequence"/>
</dbReference>
<keyword evidence="1" id="KW-0472">Membrane</keyword>
<feature type="transmembrane region" description="Helical" evidence="1">
    <location>
        <begin position="188"/>
        <end position="212"/>
    </location>
</feature>
<evidence type="ECO:0000313" key="3">
    <source>
        <dbReference type="Proteomes" id="UP000253426"/>
    </source>
</evidence>
<evidence type="ECO:0000256" key="1">
    <source>
        <dbReference type="SAM" id="Phobius"/>
    </source>
</evidence>
<organism evidence="2 3">
    <name type="scientific">Roseimicrobium gellanilyticum</name>
    <dbReference type="NCBI Taxonomy" id="748857"/>
    <lineage>
        <taxon>Bacteria</taxon>
        <taxon>Pseudomonadati</taxon>
        <taxon>Verrucomicrobiota</taxon>
        <taxon>Verrucomicrobiia</taxon>
        <taxon>Verrucomicrobiales</taxon>
        <taxon>Verrucomicrobiaceae</taxon>
        <taxon>Roseimicrobium</taxon>
    </lineage>
</organism>
<protein>
    <submittedName>
        <fullName evidence="2">Uncharacterized protein</fullName>
    </submittedName>
</protein>
<comment type="caution">
    <text evidence="2">The sequence shown here is derived from an EMBL/GenBank/DDBJ whole genome shotgun (WGS) entry which is preliminary data.</text>
</comment>